<comment type="catalytic activity">
    <reaction evidence="8">
        <text>alpha-D-glucose 1-phosphate + UTP + H(+) = UDP-alpha-D-glucose + diphosphate</text>
        <dbReference type="Rhea" id="RHEA:19889"/>
        <dbReference type="ChEBI" id="CHEBI:15378"/>
        <dbReference type="ChEBI" id="CHEBI:33019"/>
        <dbReference type="ChEBI" id="CHEBI:46398"/>
        <dbReference type="ChEBI" id="CHEBI:58601"/>
        <dbReference type="ChEBI" id="CHEBI:58885"/>
        <dbReference type="EC" id="2.7.7.9"/>
    </reaction>
    <physiologicalReaction direction="left-to-right" evidence="8">
        <dbReference type="Rhea" id="RHEA:19890"/>
    </physiologicalReaction>
</comment>
<evidence type="ECO:0000313" key="12">
    <source>
        <dbReference type="EMBL" id="VDD76423.1"/>
    </source>
</evidence>
<organism evidence="12 13">
    <name type="scientific">Mesocestoides corti</name>
    <name type="common">Flatworm</name>
    <dbReference type="NCBI Taxonomy" id="53468"/>
    <lineage>
        <taxon>Eukaryota</taxon>
        <taxon>Metazoa</taxon>
        <taxon>Spiralia</taxon>
        <taxon>Lophotrochozoa</taxon>
        <taxon>Platyhelminthes</taxon>
        <taxon>Cestoda</taxon>
        <taxon>Eucestoda</taxon>
        <taxon>Cyclophyllidea</taxon>
        <taxon>Mesocestoididae</taxon>
        <taxon>Mesocestoides</taxon>
    </lineage>
</organism>
<dbReference type="FunFam" id="3.90.550.10:FF:000002">
    <property type="entry name" value="UTP--glucose-1-phosphate uridylyltransferase"/>
    <property type="match status" value="1"/>
</dbReference>
<evidence type="ECO:0000256" key="3">
    <source>
        <dbReference type="ARBA" id="ARBA00012415"/>
    </source>
</evidence>
<feature type="binding site" evidence="11">
    <location>
        <position position="252"/>
    </location>
    <ligand>
        <name>UTP</name>
        <dbReference type="ChEBI" id="CHEBI:46398"/>
    </ligand>
</feature>
<evidence type="ECO:0000256" key="5">
    <source>
        <dbReference type="ARBA" id="ARBA00022679"/>
    </source>
</evidence>
<dbReference type="GO" id="GO:0003983">
    <property type="term" value="F:UTP:glucose-1-phosphate uridylyltransferase activity"/>
    <property type="evidence" value="ECO:0007669"/>
    <property type="project" value="UniProtKB-EC"/>
</dbReference>
<comment type="function">
    <text evidence="7">UTP--glucose-1-phosphate uridylyltransferase catalyzing the conversion of glucose-1-phosphate into UDP-glucose, a crucial precursor for the production of glycogen.</text>
</comment>
<dbReference type="PANTHER" id="PTHR43511">
    <property type="match status" value="1"/>
</dbReference>
<feature type="binding site" evidence="11">
    <location>
        <position position="398"/>
    </location>
    <ligand>
        <name>UTP</name>
        <dbReference type="ChEBI" id="CHEBI:46398"/>
    </ligand>
</feature>
<keyword evidence="6 9" id="KW-0548">Nucleotidyltransferase</keyword>
<dbReference type="GO" id="GO:0005978">
    <property type="term" value="P:glycogen biosynthetic process"/>
    <property type="evidence" value="ECO:0007669"/>
    <property type="project" value="UniProtKB-UniPathway"/>
</dbReference>
<keyword evidence="5 9" id="KW-0808">Transferase</keyword>
<evidence type="ECO:0000256" key="9">
    <source>
        <dbReference type="PIRNR" id="PIRNR000806"/>
    </source>
</evidence>
<dbReference type="InterPro" id="IPR029044">
    <property type="entry name" value="Nucleotide-diphossugar_trans"/>
</dbReference>
<dbReference type="InterPro" id="IPR016267">
    <property type="entry name" value="UDPGP_trans"/>
</dbReference>
<feature type="binding site" evidence="11">
    <location>
        <position position="189"/>
    </location>
    <ligand>
        <name>UTP</name>
        <dbReference type="ChEBI" id="CHEBI:46398"/>
    </ligand>
</feature>
<evidence type="ECO:0000313" key="13">
    <source>
        <dbReference type="Proteomes" id="UP000267029"/>
    </source>
</evidence>
<dbReference type="EC" id="2.7.7.9" evidence="3 9"/>
<dbReference type="Proteomes" id="UP000267029">
    <property type="component" value="Unassembled WGS sequence"/>
</dbReference>
<keyword evidence="13" id="KW-1185">Reference proteome</keyword>
<evidence type="ECO:0000256" key="10">
    <source>
        <dbReference type="PIRSR" id="PIRSR000806-1"/>
    </source>
</evidence>
<gene>
    <name evidence="12" type="ORF">MCOS_LOCUS2426</name>
</gene>
<dbReference type="SUPFAM" id="SSF53448">
    <property type="entry name" value="Nucleotide-diphospho-sugar transferases"/>
    <property type="match status" value="1"/>
</dbReference>
<dbReference type="AlphaFoldDB" id="A0A158QTA1"/>
<dbReference type="OrthoDB" id="932129at2759"/>
<evidence type="ECO:0000256" key="11">
    <source>
        <dbReference type="PIRSR" id="PIRSR000806-2"/>
    </source>
</evidence>
<evidence type="ECO:0000256" key="1">
    <source>
        <dbReference type="ARBA" id="ARBA00010401"/>
    </source>
</evidence>
<dbReference type="PIRSF" id="PIRSF000806">
    <property type="entry name" value="UDPGP"/>
    <property type="match status" value="1"/>
</dbReference>
<dbReference type="CDD" id="cd00897">
    <property type="entry name" value="UGPase_euk"/>
    <property type="match status" value="1"/>
</dbReference>
<dbReference type="EMBL" id="UXSR01000393">
    <property type="protein sequence ID" value="VDD76423.1"/>
    <property type="molecule type" value="Genomic_DNA"/>
</dbReference>
<feature type="binding site" evidence="11">
    <location>
        <position position="126"/>
    </location>
    <ligand>
        <name>UTP</name>
        <dbReference type="ChEBI" id="CHEBI:46398"/>
    </ligand>
</feature>
<dbReference type="STRING" id="53468.A0A158QTA1"/>
<proteinExistence type="inferred from homology"/>
<dbReference type="GO" id="GO:0006011">
    <property type="term" value="P:UDP-alpha-D-glucose metabolic process"/>
    <property type="evidence" value="ECO:0007669"/>
    <property type="project" value="UniProtKB-UniRule"/>
</dbReference>
<dbReference type="Pfam" id="PF01704">
    <property type="entry name" value="UDPGP"/>
    <property type="match status" value="1"/>
</dbReference>
<dbReference type="UniPathway" id="UPA00164"/>
<evidence type="ECO:0000256" key="6">
    <source>
        <dbReference type="ARBA" id="ARBA00022695"/>
    </source>
</evidence>
<name>A0A158QTA1_MESCO</name>
<evidence type="ECO:0000256" key="2">
    <source>
        <dbReference type="ARBA" id="ARBA00011823"/>
    </source>
</evidence>
<sequence>MEGVVSEPSAIPQFHSSGSFREVKQSDAEYGLRKCLTTMNLATPETDRSDTLIDEATFLELYKRFVDQQHEYIDWMEIKQMDESQIRNYEDIGMPEERDIINGLSHLVVVKLNGGLGTSMECCGPKSLISVSDEQTFLDLTLQQIETLNSRYNLDIPLVLMNSFNTQQDTDAYLRRITKMNAKIYTFEQNRFPRLSEETGLPFAKSMQLESPHDPAWYPPGHGDIYRCLDESGLLKKFIKEGKSWMFVSNIDNLGATPDPVILCWLEEQKTVNGPNQADFVMEVTAKTKADHKGGTLVHYKGELRLLELAQVPKEHMKDFLSPNKFNIFNTNNLWINLESMNSRIRTKTLQMDLIVNRKALKNGMRIIQLEEAVGAAIRSFKKPMGLKVPRSRFLPVKKTSDLVLLKSDLFSSSDGNLIISPYRSISTLPIVNLSKHFQSVQDLHQRIPNIPSMIELNHLTVFGDVTFGKNVVLKVGFYNATVNLGKMGKESEQELSRYPETCGTKAAEIYAGTVIIIAQDNEHIDIPDGSILEDQVVTGNLRIVDY</sequence>
<evidence type="ECO:0000256" key="7">
    <source>
        <dbReference type="ARBA" id="ARBA00023579"/>
    </source>
</evidence>
<feature type="binding site" evidence="10">
    <location>
        <position position="222"/>
    </location>
    <ligand>
        <name>substrate</name>
    </ligand>
</feature>
<protein>
    <recommendedName>
        <fullName evidence="4 9">UTP--glucose-1-phosphate uridylyltransferase</fullName>
        <ecNumber evidence="3 9">2.7.7.9</ecNumber>
    </recommendedName>
</protein>
<dbReference type="Gene3D" id="3.90.550.10">
    <property type="entry name" value="Spore Coat Polysaccharide Biosynthesis Protein SpsA, Chain A"/>
    <property type="match status" value="1"/>
</dbReference>
<evidence type="ECO:0000256" key="8">
    <source>
        <dbReference type="ARBA" id="ARBA00047432"/>
    </source>
</evidence>
<reference evidence="12 13" key="1">
    <citation type="submission" date="2018-10" db="EMBL/GenBank/DDBJ databases">
        <authorList>
            <consortium name="Pathogen Informatics"/>
        </authorList>
    </citation>
    <scope>NUCLEOTIDE SEQUENCE [LARGE SCALE GENOMIC DNA]</scope>
</reference>
<evidence type="ECO:0000256" key="4">
    <source>
        <dbReference type="ARBA" id="ARBA00019048"/>
    </source>
</evidence>
<dbReference type="InterPro" id="IPR002618">
    <property type="entry name" value="UDPGP_fam"/>
</dbReference>
<accession>A0A158QTA1</accession>
<feature type="binding site" evidence="11">
    <location>
        <position position="221"/>
    </location>
    <ligand>
        <name>UTP</name>
        <dbReference type="ChEBI" id="CHEBI:46398"/>
    </ligand>
</feature>
<dbReference type="FunFam" id="2.160.10.10:FF:000001">
    <property type="entry name" value="UTP--glucose-1-phosphate uridylyltransferase"/>
    <property type="match status" value="1"/>
</dbReference>
<comment type="subunit">
    <text evidence="2">Homooctamer.</text>
</comment>
<comment type="similarity">
    <text evidence="1 9">Belongs to the UDPGP type 1 family.</text>
</comment>
<dbReference type="Gene3D" id="2.160.10.10">
    <property type="entry name" value="Hexapeptide repeat proteins"/>
    <property type="match status" value="2"/>
</dbReference>